<feature type="non-terminal residue" evidence="2">
    <location>
        <position position="179"/>
    </location>
</feature>
<reference evidence="2 3" key="1">
    <citation type="submission" date="2024-02" db="EMBL/GenBank/DDBJ databases">
        <authorList>
            <person name="Vignale AGUSTIN F."/>
            <person name="Sosa J E."/>
            <person name="Modenutti C."/>
        </authorList>
    </citation>
    <scope>NUCLEOTIDE SEQUENCE [LARGE SCALE GENOMIC DNA]</scope>
</reference>
<comment type="similarity">
    <text evidence="1">Belongs to the LOR family.</text>
</comment>
<dbReference type="Gene3D" id="2.40.160.200">
    <property type="entry name" value="LURP1-related"/>
    <property type="match status" value="1"/>
</dbReference>
<dbReference type="EMBL" id="CAUOFW020008031">
    <property type="protein sequence ID" value="CAK9181425.1"/>
    <property type="molecule type" value="Genomic_DNA"/>
</dbReference>
<dbReference type="InterPro" id="IPR038595">
    <property type="entry name" value="LOR_sf"/>
</dbReference>
<dbReference type="SUPFAM" id="SSF54518">
    <property type="entry name" value="Tubby C-terminal domain-like"/>
    <property type="match status" value="1"/>
</dbReference>
<name>A0ABC8UK95_9AQUA</name>
<sequence length="179" mass="20249">MAKVHPQVLVASSTSFKQEVFTIWMKSLIFGSNGCTVFDSNGQIVYRVDNYNHKCSDEVHLMDRVGKVLFTIVKEGYRCGTDLNKEMPVFQVRRTFGILRGDSVCEVDVGLDKNQRQQYRMEIWTRKSSCKIVEPLGELVAEVKRKISACGVALGEDVLTMVVEPYVDQSLIMGIIVVY</sequence>
<organism evidence="2 3">
    <name type="scientific">Ilex paraguariensis</name>
    <name type="common">yerba mate</name>
    <dbReference type="NCBI Taxonomy" id="185542"/>
    <lineage>
        <taxon>Eukaryota</taxon>
        <taxon>Viridiplantae</taxon>
        <taxon>Streptophyta</taxon>
        <taxon>Embryophyta</taxon>
        <taxon>Tracheophyta</taxon>
        <taxon>Spermatophyta</taxon>
        <taxon>Magnoliopsida</taxon>
        <taxon>eudicotyledons</taxon>
        <taxon>Gunneridae</taxon>
        <taxon>Pentapetalae</taxon>
        <taxon>asterids</taxon>
        <taxon>campanulids</taxon>
        <taxon>Aquifoliales</taxon>
        <taxon>Aquifoliaceae</taxon>
        <taxon>Ilex</taxon>
    </lineage>
</organism>
<dbReference type="PANTHER" id="PTHR31087">
    <property type="match status" value="1"/>
</dbReference>
<dbReference type="Pfam" id="PF04525">
    <property type="entry name" value="LOR"/>
    <property type="match status" value="1"/>
</dbReference>
<dbReference type="PANTHER" id="PTHR31087:SF25">
    <property type="entry name" value="TRANSLATION INITIATION FACTOR 2B FAMILY PROTEIN, PUTATIVE, EXPRESSED-RELATED"/>
    <property type="match status" value="1"/>
</dbReference>
<comment type="caution">
    <text evidence="2">The sequence shown here is derived from an EMBL/GenBank/DDBJ whole genome shotgun (WGS) entry which is preliminary data.</text>
</comment>
<evidence type="ECO:0000313" key="3">
    <source>
        <dbReference type="Proteomes" id="UP001642360"/>
    </source>
</evidence>
<proteinExistence type="inferred from homology"/>
<dbReference type="InterPro" id="IPR025659">
    <property type="entry name" value="Tubby-like_C"/>
</dbReference>
<dbReference type="Proteomes" id="UP001642360">
    <property type="component" value="Unassembled WGS sequence"/>
</dbReference>
<gene>
    <name evidence="2" type="ORF">ILEXP_LOCUS51479</name>
</gene>
<keyword evidence="3" id="KW-1185">Reference proteome</keyword>
<dbReference type="AlphaFoldDB" id="A0ABC8UK95"/>
<evidence type="ECO:0000256" key="1">
    <source>
        <dbReference type="ARBA" id="ARBA00005437"/>
    </source>
</evidence>
<protein>
    <submittedName>
        <fullName evidence="2">Uncharacterized protein</fullName>
    </submittedName>
</protein>
<dbReference type="InterPro" id="IPR007612">
    <property type="entry name" value="LOR"/>
</dbReference>
<evidence type="ECO:0000313" key="2">
    <source>
        <dbReference type="EMBL" id="CAK9181425.1"/>
    </source>
</evidence>
<accession>A0ABC8UK95</accession>